<dbReference type="GO" id="GO:0005525">
    <property type="term" value="F:GTP binding"/>
    <property type="evidence" value="ECO:0007669"/>
    <property type="project" value="UniProtKB-KW"/>
</dbReference>
<dbReference type="SMART" id="SM00173">
    <property type="entry name" value="RAS"/>
    <property type="match status" value="1"/>
</dbReference>
<dbReference type="PANTHER" id="PTHR24070">
    <property type="entry name" value="RAS, DI-RAS, AND RHEB FAMILY MEMBERS OF SMALL GTPASE SUPERFAMILY"/>
    <property type="match status" value="1"/>
</dbReference>
<dbReference type="InterPro" id="IPR001806">
    <property type="entry name" value="Small_GTPase"/>
</dbReference>
<evidence type="ECO:0000256" key="2">
    <source>
        <dbReference type="ARBA" id="ARBA00023134"/>
    </source>
</evidence>
<dbReference type="GO" id="GO:0007165">
    <property type="term" value="P:signal transduction"/>
    <property type="evidence" value="ECO:0007669"/>
    <property type="project" value="InterPro"/>
</dbReference>
<evidence type="ECO:0000313" key="4">
    <source>
        <dbReference type="EMBL" id="ELP87711.1"/>
    </source>
</evidence>
<dbReference type="AlphaFoldDB" id="L7FL83"/>
<dbReference type="GO" id="GO:0016020">
    <property type="term" value="C:membrane"/>
    <property type="evidence" value="ECO:0007669"/>
    <property type="project" value="InterPro"/>
</dbReference>
<accession>L7FL83</accession>
<dbReference type="SMART" id="SM00174">
    <property type="entry name" value="RHO"/>
    <property type="match status" value="1"/>
</dbReference>
<evidence type="ECO:0000256" key="1">
    <source>
        <dbReference type="ARBA" id="ARBA00022741"/>
    </source>
</evidence>
<dbReference type="VEuPathDB" id="AmoebaDB:EIN_109570"/>
<dbReference type="OrthoDB" id="63533at2759"/>
<dbReference type="PROSITE" id="PS51421">
    <property type="entry name" value="RAS"/>
    <property type="match status" value="1"/>
</dbReference>
<evidence type="ECO:0000313" key="5">
    <source>
        <dbReference type="Proteomes" id="UP000014680"/>
    </source>
</evidence>
<keyword evidence="5" id="KW-1185">Reference proteome</keyword>
<keyword evidence="1" id="KW-0547">Nucleotide-binding</keyword>
<dbReference type="GeneID" id="14886692"/>
<keyword evidence="2" id="KW-0342">GTP-binding</keyword>
<evidence type="ECO:0000256" key="3">
    <source>
        <dbReference type="SAM" id="MobiDB-lite"/>
    </source>
</evidence>
<dbReference type="PRINTS" id="PR00449">
    <property type="entry name" value="RASTRNSFRMNG"/>
</dbReference>
<feature type="compositionally biased region" description="Basic residues" evidence="3">
    <location>
        <begin position="182"/>
        <end position="192"/>
    </location>
</feature>
<reference evidence="4 5" key="1">
    <citation type="submission" date="2012-10" db="EMBL/GenBank/DDBJ databases">
        <authorList>
            <person name="Zafar N."/>
            <person name="Inman J."/>
            <person name="Hall N."/>
            <person name="Lorenzi H."/>
            <person name="Caler E."/>
        </authorList>
    </citation>
    <scope>NUCLEOTIDE SEQUENCE [LARGE SCALE GENOMIC DNA]</scope>
    <source>
        <strain evidence="4 5">IP1</strain>
    </source>
</reference>
<proteinExistence type="predicted"/>
<organism evidence="4 5">
    <name type="scientific">Entamoeba invadens IP1</name>
    <dbReference type="NCBI Taxonomy" id="370355"/>
    <lineage>
        <taxon>Eukaryota</taxon>
        <taxon>Amoebozoa</taxon>
        <taxon>Evosea</taxon>
        <taxon>Archamoebae</taxon>
        <taxon>Mastigamoebida</taxon>
        <taxon>Entamoebidae</taxon>
        <taxon>Entamoeba</taxon>
    </lineage>
</organism>
<feature type="region of interest" description="Disordered" evidence="3">
    <location>
        <begin position="172"/>
        <end position="192"/>
    </location>
</feature>
<dbReference type="SMART" id="SM00175">
    <property type="entry name" value="RAB"/>
    <property type="match status" value="1"/>
</dbReference>
<dbReference type="Gene3D" id="3.40.50.300">
    <property type="entry name" value="P-loop containing nucleotide triphosphate hydrolases"/>
    <property type="match status" value="1"/>
</dbReference>
<protein>
    <submittedName>
        <fullName evidence="4">Ras, putative</fullName>
    </submittedName>
</protein>
<dbReference type="InterPro" id="IPR027417">
    <property type="entry name" value="P-loop_NTPase"/>
</dbReference>
<dbReference type="Proteomes" id="UP000014680">
    <property type="component" value="Unassembled WGS sequence"/>
</dbReference>
<dbReference type="EMBL" id="KB206795">
    <property type="protein sequence ID" value="ELP87711.1"/>
    <property type="molecule type" value="Genomic_DNA"/>
</dbReference>
<dbReference type="Pfam" id="PF00071">
    <property type="entry name" value="Ras"/>
    <property type="match status" value="1"/>
</dbReference>
<name>L7FL83_ENTIV</name>
<dbReference type="InterPro" id="IPR020849">
    <property type="entry name" value="Small_GTPase_Ras-type"/>
</dbReference>
<dbReference type="PROSITE" id="PS51419">
    <property type="entry name" value="RAB"/>
    <property type="match status" value="1"/>
</dbReference>
<gene>
    <name evidence="4" type="ORF">EIN_109570</name>
</gene>
<dbReference type="GO" id="GO:0003924">
    <property type="term" value="F:GTPase activity"/>
    <property type="evidence" value="ECO:0007669"/>
    <property type="project" value="InterPro"/>
</dbReference>
<dbReference type="KEGG" id="eiv:EIN_109570"/>
<dbReference type="RefSeq" id="XP_004254482.1">
    <property type="nucleotide sequence ID" value="XM_004254434.1"/>
</dbReference>
<sequence length="192" mass="21901">MYSNVVVLGTSQVGKTVVIKNFVSEHNNFGIDVCMPEETYVKSLAINNELIIVSISDTFPMMNNYNSVKDNYIKTCDGFVLMHSITSFGSFEAVKTLYDEIYEMRNLNFETHIPIVMCGNKSDLESDREVPTDEANRVAQFLDIHFFETSAKSNTNIKEMFIGLLQDVQRNKTKQRNEKQSSNKHTKGCKTQ</sequence>
<dbReference type="SUPFAM" id="SSF52540">
    <property type="entry name" value="P-loop containing nucleoside triphosphate hydrolases"/>
    <property type="match status" value="1"/>
</dbReference>